<dbReference type="InterPro" id="IPR002826">
    <property type="entry name" value="MptE-like"/>
</dbReference>
<evidence type="ECO:0000313" key="4">
    <source>
        <dbReference type="Proteomes" id="UP001170364"/>
    </source>
</evidence>
<feature type="domain" description="Glycosyltransferase Maf N-terminal" evidence="2">
    <location>
        <begin position="18"/>
        <end position="176"/>
    </location>
</feature>
<dbReference type="Proteomes" id="UP001170364">
    <property type="component" value="Unassembled WGS sequence"/>
</dbReference>
<dbReference type="EMBL" id="JAQJJG010000016">
    <property type="protein sequence ID" value="MDN5124372.1"/>
    <property type="molecule type" value="Genomic_DNA"/>
</dbReference>
<name>A0AAW7QDD1_9BACT</name>
<protein>
    <submittedName>
        <fullName evidence="3">DUF115 domain-containing protein</fullName>
    </submittedName>
</protein>
<evidence type="ECO:0000259" key="1">
    <source>
        <dbReference type="Pfam" id="PF01973"/>
    </source>
</evidence>
<evidence type="ECO:0000313" key="3">
    <source>
        <dbReference type="EMBL" id="MDN5124372.1"/>
    </source>
</evidence>
<sequence>MNKISHLEKLQETLQEIFLKNISFFKKEFPLVYKKIIDFENLKTENYSIDFINDEFQLTNIKDQTKYYEIEPFLDSINRLNKFDISCAFSLIKLESLSKRNHYESEINSYEYLNEYINNFENINIEVNKFIFIGTLFGIHINDFHKSLNSKVYLIIEPNIEIFRLSMFFCDYTSLSDSKLFFAIGENEITLKNVVNEFLNFKYEYNNLIFYELAHKINESLISELSSQFTLDGQMRYPFSEFLISLKRGYKYFFEDKKRIINLSKKHKFLEDKKVLFLGAGLSLAKNLEWLYLNQEKFVVVASSAVLKHLRILNIVPDIILAIDGQKEQMLNQFDVEDIMYKNSIILASIKLDCELFLKLKNSNPFFMQDSLELFENFGFLEGVTVGDLGVEILTRLGAKDIYLLGVDASLDSKTGKTHIGTHKSSRKINLNKKDNGDFREGIIYIKGNLEDKVPTFREYLDMKDSIENIIFKNKNILNVYNFSSGAYFIGSFPIKIEDYKNEFKIEKNSFIKEFFNNLNNISKDKLEVIDIKDIQKEKKILKKLNNLKIENFYSDFKIIFKNYPNSVVANIFDRFFRLVLPYKDILKNQDISNKILEKQIKEVLNAFNSIFDRINVNL</sequence>
<accession>A0AAW7QDD1</accession>
<reference evidence="3" key="2">
    <citation type="submission" date="2023-01" db="EMBL/GenBank/DDBJ databases">
        <authorList>
            <person name="Uljanovas D."/>
        </authorList>
    </citation>
    <scope>NUCLEOTIDE SEQUENCE</scope>
    <source>
        <strain evidence="3">S41</strain>
    </source>
</reference>
<dbReference type="PANTHER" id="PTHR41786:SF1">
    <property type="entry name" value="6-HYDROXYMETHYLPTERIN DIPHOSPHOKINASE MPTE-LIKE DOMAIN-CONTAINING PROTEIN"/>
    <property type="match status" value="1"/>
</dbReference>
<dbReference type="RefSeq" id="WP_301371186.1">
    <property type="nucleotide sequence ID" value="NZ_JAQJJF010000008.1"/>
</dbReference>
<dbReference type="Pfam" id="PF20157">
    <property type="entry name" value="Maf_flag10_N"/>
    <property type="match status" value="1"/>
</dbReference>
<gene>
    <name evidence="3" type="ORF">PJV93_10680</name>
</gene>
<reference evidence="3" key="1">
    <citation type="journal article" date="2023" name="Microorganisms">
        <title>Genomic Characterization of Arcobacter butzleri Strains Isolated from Various Sources in Lithuania.</title>
        <authorList>
            <person name="Uljanovas D."/>
            <person name="Golz G."/>
            <person name="Fleischmann S."/>
            <person name="Kudirkiene E."/>
            <person name="Kasetiene N."/>
            <person name="Grineviciene A."/>
            <person name="Tamuleviciene E."/>
            <person name="Aksomaitiene J."/>
            <person name="Alter T."/>
            <person name="Malakauskas M."/>
        </authorList>
    </citation>
    <scope>NUCLEOTIDE SEQUENCE</scope>
    <source>
        <strain evidence="3">S41</strain>
    </source>
</reference>
<dbReference type="PANTHER" id="PTHR41786">
    <property type="entry name" value="MOTILITY ACCESSORY FACTOR MAF"/>
    <property type="match status" value="1"/>
</dbReference>
<dbReference type="Pfam" id="PF01973">
    <property type="entry name" value="MptE-like"/>
    <property type="match status" value="1"/>
</dbReference>
<organism evidence="3 4">
    <name type="scientific">Aliarcobacter butzleri</name>
    <dbReference type="NCBI Taxonomy" id="28197"/>
    <lineage>
        <taxon>Bacteria</taxon>
        <taxon>Pseudomonadati</taxon>
        <taxon>Campylobacterota</taxon>
        <taxon>Epsilonproteobacteria</taxon>
        <taxon>Campylobacterales</taxon>
        <taxon>Arcobacteraceae</taxon>
        <taxon>Aliarcobacter</taxon>
    </lineage>
</organism>
<feature type="domain" description="6-hydroxymethylpterin diphosphokinase MptE-like" evidence="1">
    <location>
        <begin position="262"/>
        <end position="410"/>
    </location>
</feature>
<dbReference type="InterPro" id="IPR045376">
    <property type="entry name" value="Maf_N"/>
</dbReference>
<dbReference type="AlphaFoldDB" id="A0AAW7QDD1"/>
<proteinExistence type="predicted"/>
<comment type="caution">
    <text evidence="3">The sequence shown here is derived from an EMBL/GenBank/DDBJ whole genome shotgun (WGS) entry which is preliminary data.</text>
</comment>
<evidence type="ECO:0000259" key="2">
    <source>
        <dbReference type="Pfam" id="PF20157"/>
    </source>
</evidence>